<sequence>MAPPLPSQSLQTQSLLPNATVHKDYRETKNSGGSWQTLLEAEESAFVHLALERVLYYIFSSSSSVMMLHRFDPTQAICALPFGLNKRAYVLLRMTSEQTTTGASVKFEMFDDSLEPFDKAKRRLKKLLPAALDVTSQQDLTARITLKEDAALQITHVMAKASTRVVEHSTSVITRIQSAMTRKSDDTSLINDFILTPAMGAEQLKLFCSLVETMYKQFYSGKQVDKLMNTNFVREIPQRLAAVPVLPTSDGISSQGDSRVSFSLPSHNTRSLTAPIASTDDPQKATISLARAHFSSSNMTMKRIPNSVNDEVAKFVAVDSNSIAAATTVKSKTIKAVCRIDRSAAFVLANVNSQFLSYLSSEEHQKNFGAETPRRVFFLQGEGRAQLVSLVEKVRMPGLNVVKKELFELYTCWDVASEEVDGFKGFRFCIMPKATYDELHPTKNEVVDKFFNENPMPSPPGVWKCLYTLTELAPDVCELTLDSELSPGKVRPMFKNVEALQAMFQRNGKEVDKEVRRGLAEVIQSKGARHSLSEDQLGFVQEVKEVIRATSEETERYGWTKITSPSPFVEMRRTKSDTVKVALCSAKTIIDCHPAEVIAWNFDYCSKERMRISAEEGNPARICVEKRGATEAIFATIKSFPLILSDREFVVRQIWNVEDDGKVVELYCASIPLEVDYGIQKIKKNTRAFTQFLLRAELVEDDMRVVRSKVELLQYLDPAGSIPQWDMNLKLPQVLGVVMEALDEFKQDEAVDREALEVILNDIKRAGETYTAEEDEIVSNLMLQAKRFSMSKLDDVSTPDRFLRVQSKYAGNGQGLAKGTIIIDATVEELAAIEYLAESREMTTRFEGRVQRRVNKISKHAQLIEQVRNLEVPGVRLRTFSFKVIWKKLVEGEYTVVHSNTPLDDELKIEEGLRKGQFIRARTETVAHFQSLPELNGVPQTKLTYYLIEVDMRGHIPMPLVHSNLASFFSTLSLLRKKYDRSAEIDTDERRKMVDVLLAGDRARYEWSEEEKGVLAEGLDLLKEFDDVGGVEFEAAHLEGLEAFATLSIVGNDSKRKKRWGKIVSLVRAPPEHVVSYLVDVSSRGRKCKEDVERETKVLGDHSKYTFHRFKTGAVFDSFNLMVWKEDDVEYGDFIVCSAPSKVASKELSECVTSHKLDNSTKLVEMAEYFKVQAEGEGTRVTHLVTIDDSHWGYGISEALFYMRTLPLMSVYFWKFYEFREWEEVDGSFLGKLFMHEYATMGTLEDLWHDVASLKEVGERYKWLQSFVEVLCANKLLGHLYRSLPVKSNLDAITAQEGMALGARFAPHLAMNLIPSGAVDEYILCYGALQELEAREEKWFRSFLGVLAADLLAREPWGLKLRLLLGAGLSIVDVATDIFMAWTYFDSEEEDARQFGISICIMLGLSIAAQSVIAIVQNKKKNILVILRELLYVISFIKPGVDAARVSSEREDPDLTFDVMTELIMHRIVKLFADSIPGSILQTYALVMLSGGRSTGAYFSVIVSLLTTGVIGATISYDFDINPTKRLRNPEFYGYISDDASLRAVCFILMMLNSALMLATRALAASLLVMTDSTYLLMAIFIDHALYMGQKFIRRDYTYWVPIEGILSLVFSFFCRFIVKLVVDFTGIVQFRHPYEMGGLYWSLNMVVSNLGCWASVHVYSWTSEDLNNGLKTESLFRMLGILTGLQVVNFICFLGTIKRKYLHTFFSTETGVTSGQKQFLEGKSNAAKSAIFTRNEVMWRPIERRIRAWLEDGWLEWVNKKPEWFNEKFRSTVPVDMMPDLENLESLRLQSGLTTLSNVDSAISSGGSSLSTFGFFNPSKTSY</sequence>
<protein>
    <submittedName>
        <fullName evidence="2">Uncharacterized protein</fullName>
    </submittedName>
</protein>
<feature type="transmembrane region" description="Helical" evidence="1">
    <location>
        <begin position="1599"/>
        <end position="1619"/>
    </location>
</feature>
<comment type="caution">
    <text evidence="2">The sequence shown here is derived from an EMBL/GenBank/DDBJ whole genome shotgun (WGS) entry which is preliminary data.</text>
</comment>
<name>A0A9W7E4F4_9STRA</name>
<dbReference type="Proteomes" id="UP001162640">
    <property type="component" value="Unassembled WGS sequence"/>
</dbReference>
<evidence type="ECO:0000313" key="3">
    <source>
        <dbReference type="Proteomes" id="UP001162640"/>
    </source>
</evidence>
<keyword evidence="1" id="KW-1133">Transmembrane helix</keyword>
<dbReference type="SUPFAM" id="SSF55961">
    <property type="entry name" value="Bet v1-like"/>
    <property type="match status" value="2"/>
</dbReference>
<proteinExistence type="predicted"/>
<keyword evidence="1" id="KW-0812">Transmembrane</keyword>
<dbReference type="Gene3D" id="3.30.530.20">
    <property type="match status" value="1"/>
</dbReference>
<dbReference type="InterPro" id="IPR023393">
    <property type="entry name" value="START-like_dom_sf"/>
</dbReference>
<accession>A0A9W7E4F4</accession>
<feature type="transmembrane region" description="Helical" evidence="1">
    <location>
        <begin position="1497"/>
        <end position="1519"/>
    </location>
</feature>
<feature type="transmembrane region" description="Helical" evidence="1">
    <location>
        <begin position="1639"/>
        <end position="1663"/>
    </location>
</feature>
<feature type="transmembrane region" description="Helical" evidence="1">
    <location>
        <begin position="1565"/>
        <end position="1587"/>
    </location>
</feature>
<feature type="transmembrane region" description="Helical" evidence="1">
    <location>
        <begin position="1675"/>
        <end position="1698"/>
    </location>
</feature>
<keyword evidence="1" id="KW-0472">Membrane</keyword>
<evidence type="ECO:0000313" key="2">
    <source>
        <dbReference type="EMBL" id="GMH67789.1"/>
    </source>
</evidence>
<feature type="transmembrane region" description="Helical" evidence="1">
    <location>
        <begin position="1395"/>
        <end position="1416"/>
    </location>
</feature>
<feature type="transmembrane region" description="Helical" evidence="1">
    <location>
        <begin position="1540"/>
        <end position="1559"/>
    </location>
</feature>
<dbReference type="EMBL" id="BLQM01000134">
    <property type="protein sequence ID" value="GMH67789.1"/>
    <property type="molecule type" value="Genomic_DNA"/>
</dbReference>
<evidence type="ECO:0000256" key="1">
    <source>
        <dbReference type="SAM" id="Phobius"/>
    </source>
</evidence>
<organism evidence="2 3">
    <name type="scientific">Triparma laevis f. inornata</name>
    <dbReference type="NCBI Taxonomy" id="1714386"/>
    <lineage>
        <taxon>Eukaryota</taxon>
        <taxon>Sar</taxon>
        <taxon>Stramenopiles</taxon>
        <taxon>Ochrophyta</taxon>
        <taxon>Bolidophyceae</taxon>
        <taxon>Parmales</taxon>
        <taxon>Triparmaceae</taxon>
        <taxon>Triparma</taxon>
    </lineage>
</organism>
<reference evidence="3" key="1">
    <citation type="journal article" date="2023" name="Commun. Biol.">
        <title>Genome analysis of Parmales, the sister group of diatoms, reveals the evolutionary specialization of diatoms from phago-mixotrophs to photoautotrophs.</title>
        <authorList>
            <person name="Ban H."/>
            <person name="Sato S."/>
            <person name="Yoshikawa S."/>
            <person name="Yamada K."/>
            <person name="Nakamura Y."/>
            <person name="Ichinomiya M."/>
            <person name="Sato N."/>
            <person name="Blanc-Mathieu R."/>
            <person name="Endo H."/>
            <person name="Kuwata A."/>
            <person name="Ogata H."/>
        </authorList>
    </citation>
    <scope>NUCLEOTIDE SEQUENCE [LARGE SCALE GENOMIC DNA]</scope>
</reference>
<gene>
    <name evidence="2" type="ORF">TL16_g04769</name>
</gene>